<gene>
    <name evidence="3" type="ORF">GCM10009069_18500</name>
</gene>
<evidence type="ECO:0000313" key="3">
    <source>
        <dbReference type="EMBL" id="GHA95934.1"/>
    </source>
</evidence>
<keyword evidence="4" id="KW-1185">Reference proteome</keyword>
<dbReference type="PANTHER" id="PTHR43217:SF1">
    <property type="entry name" value="SUCCINATE SEMIALDEHYDE DEHYDROGENASE [NAD(P)+] SAD"/>
    <property type="match status" value="1"/>
</dbReference>
<evidence type="ECO:0000256" key="1">
    <source>
        <dbReference type="ARBA" id="ARBA00023002"/>
    </source>
</evidence>
<dbReference type="Pfam" id="PF00171">
    <property type="entry name" value="Aldedh"/>
    <property type="match status" value="1"/>
</dbReference>
<evidence type="ECO:0000259" key="2">
    <source>
        <dbReference type="Pfam" id="PF00171"/>
    </source>
</evidence>
<dbReference type="SUPFAM" id="SSF53720">
    <property type="entry name" value="ALDH-like"/>
    <property type="match status" value="1"/>
</dbReference>
<reference evidence="3" key="2">
    <citation type="submission" date="2020-09" db="EMBL/GenBank/DDBJ databases">
        <authorList>
            <person name="Sun Q."/>
            <person name="Kim S."/>
        </authorList>
    </citation>
    <scope>NUCLEOTIDE SEQUENCE</scope>
    <source>
        <strain evidence="3">KCTC 32513</strain>
    </source>
</reference>
<comment type="caution">
    <text evidence="3">The sequence shown here is derived from an EMBL/GenBank/DDBJ whole genome shotgun (WGS) entry which is preliminary data.</text>
</comment>
<feature type="domain" description="Aldehyde dehydrogenase" evidence="2">
    <location>
        <begin position="3"/>
        <end position="105"/>
    </location>
</feature>
<dbReference type="PANTHER" id="PTHR43217">
    <property type="entry name" value="SUCCINATE SEMIALDEHYDE DEHYDROGENASE [NAD(P)+] SAD"/>
    <property type="match status" value="1"/>
</dbReference>
<protein>
    <recommendedName>
        <fullName evidence="2">Aldehyde dehydrogenase domain-containing protein</fullName>
    </recommendedName>
</protein>
<name>A0A8J3CQS0_9PROT</name>
<organism evidence="3 4">
    <name type="scientific">Algimonas arctica</name>
    <dbReference type="NCBI Taxonomy" id="1479486"/>
    <lineage>
        <taxon>Bacteria</taxon>
        <taxon>Pseudomonadati</taxon>
        <taxon>Pseudomonadota</taxon>
        <taxon>Alphaproteobacteria</taxon>
        <taxon>Maricaulales</taxon>
        <taxon>Robiginitomaculaceae</taxon>
        <taxon>Algimonas</taxon>
    </lineage>
</organism>
<dbReference type="AlphaFoldDB" id="A0A8J3CQS0"/>
<accession>A0A8J3CQS0</accession>
<keyword evidence="1" id="KW-0560">Oxidoreductase</keyword>
<dbReference type="InterPro" id="IPR016161">
    <property type="entry name" value="Ald_DH/histidinol_DH"/>
</dbReference>
<evidence type="ECO:0000313" key="4">
    <source>
        <dbReference type="Proteomes" id="UP000634004"/>
    </source>
</evidence>
<dbReference type="InterPro" id="IPR015590">
    <property type="entry name" value="Aldehyde_DH_dom"/>
</dbReference>
<dbReference type="InterPro" id="IPR016162">
    <property type="entry name" value="Ald_DH_N"/>
</dbReference>
<proteinExistence type="predicted"/>
<dbReference type="GO" id="GO:0004777">
    <property type="term" value="F:succinate-semialdehyde dehydrogenase (NAD+) activity"/>
    <property type="evidence" value="ECO:0007669"/>
    <property type="project" value="TreeGrafter"/>
</dbReference>
<dbReference type="Proteomes" id="UP000634004">
    <property type="component" value="Unassembled WGS sequence"/>
</dbReference>
<dbReference type="InterPro" id="IPR047110">
    <property type="entry name" value="GABD/Sad-like"/>
</dbReference>
<dbReference type="EMBL" id="BMZH01000007">
    <property type="protein sequence ID" value="GHA95934.1"/>
    <property type="molecule type" value="Genomic_DNA"/>
</dbReference>
<reference evidence="3" key="1">
    <citation type="journal article" date="2014" name="Int. J. Syst. Evol. Microbiol.">
        <title>Complete genome sequence of Corynebacterium casei LMG S-19264T (=DSM 44701T), isolated from a smear-ripened cheese.</title>
        <authorList>
            <consortium name="US DOE Joint Genome Institute (JGI-PGF)"/>
            <person name="Walter F."/>
            <person name="Albersmeier A."/>
            <person name="Kalinowski J."/>
            <person name="Ruckert C."/>
        </authorList>
    </citation>
    <scope>NUCLEOTIDE SEQUENCE</scope>
    <source>
        <strain evidence="3">KCTC 32513</strain>
    </source>
</reference>
<sequence length="125" mass="13789">MTQITTINPATDTKIASYDVMSSDQAFDKVERCQAAFLDWRGKSPVERAPYLRKIAQGLRDNADAFASLMTEETGKLLRDGYTEVELCAQLFEYSADHGPDLLADEERTLAAVRKAGSSPIVRSA</sequence>
<dbReference type="Gene3D" id="3.40.605.10">
    <property type="entry name" value="Aldehyde Dehydrogenase, Chain A, domain 1"/>
    <property type="match status" value="1"/>
</dbReference>